<feature type="transmembrane region" description="Helical" evidence="1">
    <location>
        <begin position="148"/>
        <end position="169"/>
    </location>
</feature>
<feature type="transmembrane region" description="Helical" evidence="1">
    <location>
        <begin position="93"/>
        <end position="115"/>
    </location>
</feature>
<organism evidence="2">
    <name type="scientific">bioreactor metagenome</name>
    <dbReference type="NCBI Taxonomy" id="1076179"/>
    <lineage>
        <taxon>unclassified sequences</taxon>
        <taxon>metagenomes</taxon>
        <taxon>ecological metagenomes</taxon>
    </lineage>
</organism>
<accession>A0A645DET5</accession>
<proteinExistence type="predicted"/>
<sequence>MSMSIKKIKRLNIVIALLYIWFGITGMIEGADPSSRFYYVDNIVLRIIGAALIVTSVGLLLRKEIARKSFVALMVACVLEMIITFDTSVEEKVVIIATAVFAVIIYALPMIFYMLPKVKRCFQLDEWSQYESTFGNYDEKQNYKHSGIGIASFVIALVSIVIFIAGGIITYNSAIAGVSSEEVIQASPIVVIIGILFIGCMISSVVGLVLGVIGVFARKKKRVFAVWGIILNLIITSIFTLSTLSNIFNENILDGNYYMLFIG</sequence>
<reference evidence="2" key="1">
    <citation type="submission" date="2019-08" db="EMBL/GenBank/DDBJ databases">
        <authorList>
            <person name="Kucharzyk K."/>
            <person name="Murdoch R.W."/>
            <person name="Higgins S."/>
            <person name="Loffler F."/>
        </authorList>
    </citation>
    <scope>NUCLEOTIDE SEQUENCE</scope>
</reference>
<feature type="transmembrane region" description="Helical" evidence="1">
    <location>
        <begin position="224"/>
        <end position="248"/>
    </location>
</feature>
<dbReference type="AlphaFoldDB" id="A0A645DET5"/>
<evidence type="ECO:0000256" key="1">
    <source>
        <dbReference type="SAM" id="Phobius"/>
    </source>
</evidence>
<comment type="caution">
    <text evidence="2">The sequence shown here is derived from an EMBL/GenBank/DDBJ whole genome shotgun (WGS) entry which is preliminary data.</text>
</comment>
<keyword evidence="1" id="KW-1133">Transmembrane helix</keyword>
<evidence type="ECO:0000313" key="2">
    <source>
        <dbReference type="EMBL" id="MPM87769.1"/>
    </source>
</evidence>
<protein>
    <recommendedName>
        <fullName evidence="3">DUF4064 domain-containing protein</fullName>
    </recommendedName>
</protein>
<evidence type="ECO:0008006" key="3">
    <source>
        <dbReference type="Google" id="ProtNLM"/>
    </source>
</evidence>
<feature type="transmembrane region" description="Helical" evidence="1">
    <location>
        <begin position="43"/>
        <end position="61"/>
    </location>
</feature>
<keyword evidence="1" id="KW-0472">Membrane</keyword>
<feature type="transmembrane region" description="Helical" evidence="1">
    <location>
        <begin position="12"/>
        <end position="31"/>
    </location>
</feature>
<gene>
    <name evidence="2" type="ORF">SDC9_134869</name>
</gene>
<name>A0A645DET5_9ZZZZ</name>
<dbReference type="EMBL" id="VSSQ01035532">
    <property type="protein sequence ID" value="MPM87769.1"/>
    <property type="molecule type" value="Genomic_DNA"/>
</dbReference>
<keyword evidence="1" id="KW-0812">Transmembrane</keyword>
<feature type="transmembrane region" description="Helical" evidence="1">
    <location>
        <begin position="70"/>
        <end position="87"/>
    </location>
</feature>
<feature type="transmembrane region" description="Helical" evidence="1">
    <location>
        <begin position="189"/>
        <end position="217"/>
    </location>
</feature>